<dbReference type="OrthoDB" id="1785950at2"/>
<feature type="transmembrane region" description="Helical" evidence="6">
    <location>
        <begin position="154"/>
        <end position="175"/>
    </location>
</feature>
<feature type="transmembrane region" description="Helical" evidence="6">
    <location>
        <begin position="235"/>
        <end position="254"/>
    </location>
</feature>
<feature type="transmembrane region" description="Helical" evidence="6">
    <location>
        <begin position="48"/>
        <end position="66"/>
    </location>
</feature>
<evidence type="ECO:0000256" key="5">
    <source>
        <dbReference type="ARBA" id="ARBA00023136"/>
    </source>
</evidence>
<evidence type="ECO:0000313" key="7">
    <source>
        <dbReference type="EMBL" id="PHJ39598.1"/>
    </source>
</evidence>
<feature type="transmembrane region" description="Helical" evidence="6">
    <location>
        <begin position="210"/>
        <end position="229"/>
    </location>
</feature>
<protein>
    <recommendedName>
        <fullName evidence="6">Probable membrane transporter protein</fullName>
    </recommendedName>
</protein>
<evidence type="ECO:0000313" key="8">
    <source>
        <dbReference type="Proteomes" id="UP000222564"/>
    </source>
</evidence>
<keyword evidence="4 6" id="KW-1133">Transmembrane helix</keyword>
<feature type="transmembrane region" description="Helical" evidence="6">
    <location>
        <begin position="12"/>
        <end position="42"/>
    </location>
</feature>
<dbReference type="InterPro" id="IPR002781">
    <property type="entry name" value="TM_pro_TauE-like"/>
</dbReference>
<gene>
    <name evidence="7" type="ORF">P378_02660</name>
</gene>
<comment type="similarity">
    <text evidence="2 6">Belongs to the 4-toluene sulfonate uptake permease (TSUP) (TC 2.A.102) family.</text>
</comment>
<evidence type="ECO:0000256" key="4">
    <source>
        <dbReference type="ARBA" id="ARBA00022989"/>
    </source>
</evidence>
<dbReference type="Pfam" id="PF01925">
    <property type="entry name" value="TauE"/>
    <property type="match status" value="1"/>
</dbReference>
<evidence type="ECO:0000256" key="6">
    <source>
        <dbReference type="RuleBase" id="RU363041"/>
    </source>
</evidence>
<accession>A0A2C6MH61</accession>
<feature type="transmembrane region" description="Helical" evidence="6">
    <location>
        <begin position="181"/>
        <end position="198"/>
    </location>
</feature>
<evidence type="ECO:0000256" key="3">
    <source>
        <dbReference type="ARBA" id="ARBA00022692"/>
    </source>
</evidence>
<comment type="caution">
    <text evidence="7">The sequence shown here is derived from an EMBL/GenBank/DDBJ whole genome shotgun (WGS) entry which is preliminary data.</text>
</comment>
<organism evidence="7 8">
    <name type="scientific">Desulforamulus profundi</name>
    <dbReference type="NCBI Taxonomy" id="1383067"/>
    <lineage>
        <taxon>Bacteria</taxon>
        <taxon>Bacillati</taxon>
        <taxon>Bacillota</taxon>
        <taxon>Clostridia</taxon>
        <taxon>Eubacteriales</taxon>
        <taxon>Peptococcaceae</taxon>
        <taxon>Desulforamulus</taxon>
    </lineage>
</organism>
<reference evidence="7 8" key="1">
    <citation type="submission" date="2013-09" db="EMBL/GenBank/DDBJ databases">
        <title>Biodegradation of hydrocarbons in the deep terrestrial subsurface : characterization of a microbial consortium composed of two Desulfotomaculum species originating from a deep geological formation.</title>
        <authorList>
            <person name="Aullo T."/>
            <person name="Berlendis S."/>
            <person name="Lascourreges J.-F."/>
            <person name="Dessort D."/>
            <person name="Saint-Laurent S."/>
            <person name="Schraauwers B."/>
            <person name="Mas J."/>
            <person name="Magot M."/>
            <person name="Ranchou-Peyruse A."/>
        </authorList>
    </citation>
    <scope>NUCLEOTIDE SEQUENCE [LARGE SCALE GENOMIC DNA]</scope>
    <source>
        <strain evidence="7 8">Bs107</strain>
    </source>
</reference>
<evidence type="ECO:0000256" key="1">
    <source>
        <dbReference type="ARBA" id="ARBA00004141"/>
    </source>
</evidence>
<keyword evidence="8" id="KW-1185">Reference proteome</keyword>
<dbReference type="Proteomes" id="UP000222564">
    <property type="component" value="Unassembled WGS sequence"/>
</dbReference>
<comment type="subcellular location">
    <subcellularLocation>
        <location evidence="6">Cell membrane</location>
        <topology evidence="6">Multi-pass membrane protein</topology>
    </subcellularLocation>
    <subcellularLocation>
        <location evidence="1">Membrane</location>
        <topology evidence="1">Multi-pass membrane protein</topology>
    </subcellularLocation>
</comment>
<proteinExistence type="inferred from homology"/>
<dbReference type="PANTHER" id="PTHR43701:SF2">
    <property type="entry name" value="MEMBRANE TRANSPORTER PROTEIN YJNA-RELATED"/>
    <property type="match status" value="1"/>
</dbReference>
<dbReference type="PANTHER" id="PTHR43701">
    <property type="entry name" value="MEMBRANE TRANSPORTER PROTEIN MJ0441-RELATED"/>
    <property type="match status" value="1"/>
</dbReference>
<name>A0A2C6MH61_9FIRM</name>
<dbReference type="AlphaFoldDB" id="A0A2C6MH61"/>
<sequence>MENILFSGAMTFMFIGIFVGMLFPILGNAGSFMVVPLLIILTGLPPEIAIPIGLAHLAALIVPTAVSQWQVGNVDGKLLLLLLLGVLPGMFLAGKVSWMMESWGDYYKALLIPYLLLLVGAVLHRIRSFPLLPRPNNRYRKMVIKALRRLPGKTFLPASMIQVPWVIPVTLGLVLAFAGKLLGPVVALLVSPFLIVCLDIPVMMAVGTAMAANFIGMLAISLGSDFLALPINLQILLWLFLGSSITVLVISTIMKKRPYPVPVAAVLVLITSITLWVLTSSQPNLNLLIQHFSFPINLLGWFGGVQG</sequence>
<dbReference type="EMBL" id="AWQQ01000017">
    <property type="protein sequence ID" value="PHJ39598.1"/>
    <property type="molecule type" value="Genomic_DNA"/>
</dbReference>
<dbReference type="RefSeq" id="WP_099082135.1">
    <property type="nucleotide sequence ID" value="NZ_AWQQ01000017.1"/>
</dbReference>
<feature type="transmembrane region" description="Helical" evidence="6">
    <location>
        <begin position="111"/>
        <end position="133"/>
    </location>
</feature>
<keyword evidence="5 6" id="KW-0472">Membrane</keyword>
<evidence type="ECO:0000256" key="2">
    <source>
        <dbReference type="ARBA" id="ARBA00009142"/>
    </source>
</evidence>
<dbReference type="InterPro" id="IPR051598">
    <property type="entry name" value="TSUP/Inactive_protease-like"/>
</dbReference>
<keyword evidence="3 6" id="KW-0812">Transmembrane</keyword>
<feature type="transmembrane region" description="Helical" evidence="6">
    <location>
        <begin position="78"/>
        <end position="99"/>
    </location>
</feature>
<feature type="transmembrane region" description="Helical" evidence="6">
    <location>
        <begin position="261"/>
        <end position="278"/>
    </location>
</feature>
<keyword evidence="6" id="KW-1003">Cell membrane</keyword>
<dbReference type="GO" id="GO:0005886">
    <property type="term" value="C:plasma membrane"/>
    <property type="evidence" value="ECO:0007669"/>
    <property type="project" value="UniProtKB-SubCell"/>
</dbReference>